<dbReference type="AlphaFoldDB" id="A0A4C1WK21"/>
<gene>
    <name evidence="1" type="ORF">EVAR_96711_1</name>
</gene>
<proteinExistence type="predicted"/>
<evidence type="ECO:0000313" key="1">
    <source>
        <dbReference type="EMBL" id="GBP50474.1"/>
    </source>
</evidence>
<organism evidence="1 2">
    <name type="scientific">Eumeta variegata</name>
    <name type="common">Bagworm moth</name>
    <name type="synonym">Eumeta japonica</name>
    <dbReference type="NCBI Taxonomy" id="151549"/>
    <lineage>
        <taxon>Eukaryota</taxon>
        <taxon>Metazoa</taxon>
        <taxon>Ecdysozoa</taxon>
        <taxon>Arthropoda</taxon>
        <taxon>Hexapoda</taxon>
        <taxon>Insecta</taxon>
        <taxon>Pterygota</taxon>
        <taxon>Neoptera</taxon>
        <taxon>Endopterygota</taxon>
        <taxon>Lepidoptera</taxon>
        <taxon>Glossata</taxon>
        <taxon>Ditrysia</taxon>
        <taxon>Tineoidea</taxon>
        <taxon>Psychidae</taxon>
        <taxon>Oiketicinae</taxon>
        <taxon>Eumeta</taxon>
    </lineage>
</organism>
<dbReference type="EMBL" id="BGZK01000566">
    <property type="protein sequence ID" value="GBP50474.1"/>
    <property type="molecule type" value="Genomic_DNA"/>
</dbReference>
<keyword evidence="2" id="KW-1185">Reference proteome</keyword>
<evidence type="ECO:0000313" key="2">
    <source>
        <dbReference type="Proteomes" id="UP000299102"/>
    </source>
</evidence>
<comment type="caution">
    <text evidence="1">The sequence shown here is derived from an EMBL/GenBank/DDBJ whole genome shotgun (WGS) entry which is preliminary data.</text>
</comment>
<sequence>MPEWKGRVPLTRSHCERITVGVLFALGRCFCSLSVYPFTGEEYGCTREDGSDMRALMRARAVRRVAPQEKILQGNRRLKGFVCEPFTLAQCGSRVANYHRRPCDYKFRDQGLNVFFEARNYWKQVSYRTLHFRSLENDRPKKLSEKSQKLFYGFSSHYFQMSVKLFRFAYNIQRNEFILNTCPTTLFFFFLIHCNGLRQSDIDGSAAIPGDDGMLRGSPVGDSAFTLLLLRP</sequence>
<name>A0A4C1WK21_EUMVA</name>
<dbReference type="Proteomes" id="UP000299102">
    <property type="component" value="Unassembled WGS sequence"/>
</dbReference>
<accession>A0A4C1WK21</accession>
<reference evidence="1 2" key="1">
    <citation type="journal article" date="2019" name="Commun. Biol.">
        <title>The bagworm genome reveals a unique fibroin gene that provides high tensile strength.</title>
        <authorList>
            <person name="Kono N."/>
            <person name="Nakamura H."/>
            <person name="Ohtoshi R."/>
            <person name="Tomita M."/>
            <person name="Numata K."/>
            <person name="Arakawa K."/>
        </authorList>
    </citation>
    <scope>NUCLEOTIDE SEQUENCE [LARGE SCALE GENOMIC DNA]</scope>
</reference>
<protein>
    <submittedName>
        <fullName evidence="1">Uncharacterized protein</fullName>
    </submittedName>
</protein>